<dbReference type="PROSITE" id="PS50002">
    <property type="entry name" value="SH3"/>
    <property type="match status" value="6"/>
</dbReference>
<dbReference type="PANTHER" id="PTHR22834">
    <property type="entry name" value="NUCLEAR FUSION PROTEIN FUS2"/>
    <property type="match status" value="1"/>
</dbReference>
<dbReference type="Gene3D" id="2.30.30.40">
    <property type="entry name" value="SH3 Domains"/>
    <property type="match status" value="7"/>
</dbReference>
<accession>A0ABD2WQC7</accession>
<dbReference type="InterPro" id="IPR036028">
    <property type="entry name" value="SH3-like_dom_sf"/>
</dbReference>
<feature type="domain" description="SH3" evidence="5">
    <location>
        <begin position="2"/>
        <end position="61"/>
    </location>
</feature>
<evidence type="ECO:0000259" key="6">
    <source>
        <dbReference type="PROSITE" id="PS50010"/>
    </source>
</evidence>
<feature type="compositionally biased region" description="Basic and acidic residues" evidence="4">
    <location>
        <begin position="484"/>
        <end position="493"/>
    </location>
</feature>
<dbReference type="Gene3D" id="1.20.900.10">
    <property type="entry name" value="Dbl homology (DH) domain"/>
    <property type="match status" value="1"/>
</dbReference>
<dbReference type="SMART" id="SM00721">
    <property type="entry name" value="BAR"/>
    <property type="match status" value="1"/>
</dbReference>
<evidence type="ECO:0000259" key="7">
    <source>
        <dbReference type="PROSITE" id="PS51021"/>
    </source>
</evidence>
<dbReference type="SUPFAM" id="SSF50044">
    <property type="entry name" value="SH3-domain"/>
    <property type="match status" value="7"/>
</dbReference>
<dbReference type="PROSITE" id="PS50010">
    <property type="entry name" value="DH_2"/>
    <property type="match status" value="1"/>
</dbReference>
<feature type="domain" description="SH3" evidence="5">
    <location>
        <begin position="274"/>
        <end position="333"/>
    </location>
</feature>
<evidence type="ECO:0000256" key="2">
    <source>
        <dbReference type="ARBA" id="ARBA00022658"/>
    </source>
</evidence>
<dbReference type="CDD" id="cd00160">
    <property type="entry name" value="RhoGEF"/>
    <property type="match status" value="1"/>
</dbReference>
<evidence type="ECO:0000259" key="5">
    <source>
        <dbReference type="PROSITE" id="PS50002"/>
    </source>
</evidence>
<evidence type="ECO:0008006" key="10">
    <source>
        <dbReference type="Google" id="ProtNLM"/>
    </source>
</evidence>
<gene>
    <name evidence="8" type="ORF">TKK_010711</name>
</gene>
<dbReference type="Proteomes" id="UP001627154">
    <property type="component" value="Unassembled WGS sequence"/>
</dbReference>
<dbReference type="CDD" id="cd00174">
    <property type="entry name" value="SH3"/>
    <property type="match status" value="2"/>
</dbReference>
<dbReference type="SMART" id="SM00326">
    <property type="entry name" value="SH3"/>
    <property type="match status" value="7"/>
</dbReference>
<dbReference type="EMBL" id="JBJJXI010000085">
    <property type="protein sequence ID" value="KAL3395090.1"/>
    <property type="molecule type" value="Genomic_DNA"/>
</dbReference>
<dbReference type="SUPFAM" id="SSF103657">
    <property type="entry name" value="BAR/IMD domain-like"/>
    <property type="match status" value="1"/>
</dbReference>
<organism evidence="8 9">
    <name type="scientific">Trichogramma kaykai</name>
    <dbReference type="NCBI Taxonomy" id="54128"/>
    <lineage>
        <taxon>Eukaryota</taxon>
        <taxon>Metazoa</taxon>
        <taxon>Ecdysozoa</taxon>
        <taxon>Arthropoda</taxon>
        <taxon>Hexapoda</taxon>
        <taxon>Insecta</taxon>
        <taxon>Pterygota</taxon>
        <taxon>Neoptera</taxon>
        <taxon>Endopterygota</taxon>
        <taxon>Hymenoptera</taxon>
        <taxon>Apocrita</taxon>
        <taxon>Proctotrupomorpha</taxon>
        <taxon>Chalcidoidea</taxon>
        <taxon>Trichogrammatidae</taxon>
        <taxon>Trichogramma</taxon>
    </lineage>
</organism>
<feature type="region of interest" description="Disordered" evidence="4">
    <location>
        <begin position="442"/>
        <end position="493"/>
    </location>
</feature>
<dbReference type="Pfam" id="PF00018">
    <property type="entry name" value="SH3_1"/>
    <property type="match status" value="2"/>
</dbReference>
<dbReference type="PANTHER" id="PTHR22834:SF20">
    <property type="entry name" value="SH3 DOMAIN-CONTAINING PROTEIN"/>
    <property type="match status" value="1"/>
</dbReference>
<dbReference type="Gene3D" id="1.20.1270.60">
    <property type="entry name" value="Arfaptin homology (AH) domain/BAR domain"/>
    <property type="match status" value="1"/>
</dbReference>
<dbReference type="InterPro" id="IPR000219">
    <property type="entry name" value="DH_dom"/>
</dbReference>
<dbReference type="SUPFAM" id="SSF48065">
    <property type="entry name" value="DBL homology domain (DH-domain)"/>
    <property type="match status" value="1"/>
</dbReference>
<dbReference type="AlphaFoldDB" id="A0ABD2WQC7"/>
<feature type="compositionally biased region" description="Polar residues" evidence="4">
    <location>
        <begin position="474"/>
        <end position="483"/>
    </location>
</feature>
<protein>
    <recommendedName>
        <fullName evidence="10">Endophilin-A</fullName>
    </recommendedName>
</protein>
<feature type="domain" description="SH3" evidence="5">
    <location>
        <begin position="140"/>
        <end position="200"/>
    </location>
</feature>
<evidence type="ECO:0000313" key="9">
    <source>
        <dbReference type="Proteomes" id="UP001627154"/>
    </source>
</evidence>
<dbReference type="Pfam" id="PF03114">
    <property type="entry name" value="BAR"/>
    <property type="match status" value="1"/>
</dbReference>
<dbReference type="InterPro" id="IPR027267">
    <property type="entry name" value="AH/BAR_dom_sf"/>
</dbReference>
<keyword evidence="2" id="KW-0344">Guanine-nucleotide releasing factor</keyword>
<dbReference type="GO" id="GO:0005085">
    <property type="term" value="F:guanyl-nucleotide exchange factor activity"/>
    <property type="evidence" value="ECO:0007669"/>
    <property type="project" value="UniProtKB-KW"/>
</dbReference>
<evidence type="ECO:0000256" key="3">
    <source>
        <dbReference type="PROSITE-ProRule" id="PRU00192"/>
    </source>
</evidence>
<evidence type="ECO:0000313" key="8">
    <source>
        <dbReference type="EMBL" id="KAL3395090.1"/>
    </source>
</evidence>
<feature type="domain" description="BAR" evidence="7">
    <location>
        <begin position="726"/>
        <end position="940"/>
    </location>
</feature>
<dbReference type="SMART" id="SM00325">
    <property type="entry name" value="RhoGEF"/>
    <property type="match status" value="1"/>
</dbReference>
<dbReference type="InterPro" id="IPR004148">
    <property type="entry name" value="BAR_dom"/>
</dbReference>
<feature type="domain" description="DH" evidence="6">
    <location>
        <begin position="500"/>
        <end position="686"/>
    </location>
</feature>
<keyword evidence="9" id="KW-1185">Reference proteome</keyword>
<dbReference type="PRINTS" id="PR00499">
    <property type="entry name" value="P67PHOX"/>
</dbReference>
<comment type="caution">
    <text evidence="8">The sequence shown here is derived from an EMBL/GenBank/DDBJ whole genome shotgun (WGS) entry which is preliminary data.</text>
</comment>
<evidence type="ECO:0000256" key="1">
    <source>
        <dbReference type="ARBA" id="ARBA00022443"/>
    </source>
</evidence>
<proteinExistence type="predicted"/>
<feature type="compositionally biased region" description="Basic and acidic residues" evidence="4">
    <location>
        <begin position="442"/>
        <end position="461"/>
    </location>
</feature>
<evidence type="ECO:0000256" key="4">
    <source>
        <dbReference type="SAM" id="MobiDB-lite"/>
    </source>
</evidence>
<dbReference type="Pfam" id="PF00621">
    <property type="entry name" value="RhoGEF"/>
    <property type="match status" value="1"/>
</dbReference>
<dbReference type="InterPro" id="IPR035899">
    <property type="entry name" value="DBL_dom_sf"/>
</dbReference>
<keyword evidence="1 3" id="KW-0728">SH3 domain</keyword>
<feature type="domain" description="SH3" evidence="5">
    <location>
        <begin position="1115"/>
        <end position="1180"/>
    </location>
</feature>
<reference evidence="8 9" key="1">
    <citation type="journal article" date="2024" name="bioRxiv">
        <title>A reference genome for Trichogramma kaykai: A tiny desert-dwelling parasitoid wasp with competing sex-ratio distorters.</title>
        <authorList>
            <person name="Culotta J."/>
            <person name="Lindsey A.R."/>
        </authorList>
    </citation>
    <scope>NUCLEOTIDE SEQUENCE [LARGE SCALE GENOMIC DNA]</scope>
    <source>
        <strain evidence="8 9">KSX58</strain>
    </source>
</reference>
<feature type="domain" description="SH3" evidence="5">
    <location>
        <begin position="66"/>
        <end position="125"/>
    </location>
</feature>
<dbReference type="Pfam" id="PF14604">
    <property type="entry name" value="SH3_9"/>
    <property type="match status" value="3"/>
</dbReference>
<dbReference type="InterPro" id="IPR051492">
    <property type="entry name" value="Dynamin-Rho_GEF"/>
</dbReference>
<dbReference type="InterPro" id="IPR001452">
    <property type="entry name" value="SH3_domain"/>
</dbReference>
<name>A0ABD2WQC7_9HYME</name>
<feature type="domain" description="SH3" evidence="5">
    <location>
        <begin position="362"/>
        <end position="422"/>
    </location>
</feature>
<dbReference type="PROSITE" id="PS51021">
    <property type="entry name" value="BAR"/>
    <property type="match status" value="1"/>
</dbReference>
<sequence length="1180" mass="134704">MEPGTFTVVLRDFITVQEGELSLNKGEYFLIYKIEDKHWCSGQSNNKFGKFPSSNLMKVELPATNDDETIFVTIAPFYSKQPGDLSFAPGEIIVGNTKAPHGWFSGCIGPRKGMFPANHVWQLDFNVIQRLNKETLKKKSFVKKARVKANLEPQLDEELKLVEGDIVIVTEVLDDGWCRGRTDYGRVGIFPESFITYLDNENDDQIDANLDYNNFNTHSVSPITANYLDNFKENNMNTISQDVCDDAPISYDELFPDSKPKYDDYCNNVPHQSSSEPHAITLFPFVAQFPNELSFEAGQEVKLIKHVDNHWTEGEIDNVRGIFPVSYVNIIIDCVDSQTEKSNEESNEISNEESNQIQDFLKPNDFVKVEFKFDAQMDGDLSVSEGEILTVVEMVNADWVTVKNNAQQTGLCPRSYLTVCENLDNEEHNSTLEDFVVIRNKDDPNSDKVRHEIQSLSEPHRPAPPAPSPGRSPLKTSSNQSLDSIDKKNCESIDKKREDQRKHVISELFITEKDFLRDMKITFETFNLHRPAFLESRGIDVTTLFGNINEIIQVSEELLNSLQVALNVKDEYKQTIGESFLNISEKMKTVYGKYCNNYELALVLLQKYEENKDIMRIFDKAVETLKMQIICFDVNSILIKPVQRVLKYPLILNELFKCTDDHHPDKPTIQEAALAMTAVATHINEYKRKREISSKYLNSNSTIIGRMANLNMHTLSKKSSRLGAKLSATLGLTNLQADSEFEDLVKDFMSLEKNTKQLLKDVELCISNLDNESFCSNVLVEQLHQYFTGSCCNEILQLLEVGNITRSNYLPDFKKSVEQRVILPLNNLIPLLSGPELLIQKRHDKMLDYDTEISRSEKTKERGSMTEDLMNAKSNFEALNQQLLEELPIFIKYSTVILNKCIHAFAYAFKVYNAKIMKNYLVVMEATSPVLEEDIQENFFVYHTLLYNQINRLCYGGTNARLGEIENRDGLCCMQSPIDKEAVRQKYPPNKVYVVTQSVNGATSHDLSVTRGTLVGVIKTQDPMGNTSKWFVDNGASKGFVDYQYLKISEEVANFKEENTNNCAVSPVSSEKDKESVYLMSLDSPEKKSNYSVSRYLNLDDNFVEAESENIYQNISNEFVYALYDFNNPNLQGTLSITEGQALKVIKRHDHKNNDQWWLVEDRQGNKGYVPHNYVGKKEF</sequence>